<dbReference type="Gene3D" id="1.20.120.580">
    <property type="entry name" value="bsu32300-like"/>
    <property type="match status" value="1"/>
</dbReference>
<reference evidence="5 6" key="1">
    <citation type="submission" date="2022-10" db="EMBL/GenBank/DDBJ databases">
        <title>Description of Fervidibacillus gen. nov. in the family Fervidibacillaceae fam. nov. with two species, Fervidibacillus albus sp. nov., and Fervidibacillus halotolerans sp. nov., isolated from tidal flat sediments.</title>
        <authorList>
            <person name="Kwon K.K."/>
            <person name="Yang S.-H."/>
        </authorList>
    </citation>
    <scope>NUCLEOTIDE SEQUENCE [LARGE SCALE GENOMIC DNA]</scope>
    <source>
        <strain evidence="5 6">DSM 23332</strain>
    </source>
</reference>
<proteinExistence type="inferred from homology"/>
<evidence type="ECO:0000256" key="4">
    <source>
        <dbReference type="ARBA" id="ARBA00024207"/>
    </source>
</evidence>
<evidence type="ECO:0000313" key="5">
    <source>
        <dbReference type="EMBL" id="MCU9593510.1"/>
    </source>
</evidence>
<protein>
    <submittedName>
        <fullName evidence="5">DUF86 domain-containing protein</fullName>
    </submittedName>
</protein>
<keyword evidence="1" id="KW-1277">Toxin-antitoxin system</keyword>
<accession>A0ABT2WDC6</accession>
<dbReference type="EMBL" id="JAOUSE010000005">
    <property type="protein sequence ID" value="MCU9593510.1"/>
    <property type="molecule type" value="Genomic_DNA"/>
</dbReference>
<dbReference type="InterPro" id="IPR052379">
    <property type="entry name" value="Type_VII_TA_RNase"/>
</dbReference>
<dbReference type="PANTHER" id="PTHR33397:SF5">
    <property type="entry name" value="RNASE YUTE-RELATED"/>
    <property type="match status" value="1"/>
</dbReference>
<dbReference type="InterPro" id="IPR037038">
    <property type="entry name" value="HepT-like_sf"/>
</dbReference>
<evidence type="ECO:0000313" key="6">
    <source>
        <dbReference type="Proteomes" id="UP001208656"/>
    </source>
</evidence>
<dbReference type="RefSeq" id="WP_173661644.1">
    <property type="nucleotide sequence ID" value="NZ_JAOUSE010000005.1"/>
</dbReference>
<comment type="similarity">
    <text evidence="4">Belongs to the HepT RNase toxin family.</text>
</comment>
<evidence type="ECO:0000256" key="3">
    <source>
        <dbReference type="ARBA" id="ARBA00022801"/>
    </source>
</evidence>
<comment type="caution">
    <text evidence="5">The sequence shown here is derived from an EMBL/GenBank/DDBJ whole genome shotgun (WGS) entry which is preliminary data.</text>
</comment>
<organism evidence="5 6">
    <name type="scientific">Pallidibacillus thermolactis</name>
    <dbReference type="NCBI Taxonomy" id="251051"/>
    <lineage>
        <taxon>Bacteria</taxon>
        <taxon>Bacillati</taxon>
        <taxon>Bacillota</taxon>
        <taxon>Bacilli</taxon>
        <taxon>Bacillales</taxon>
        <taxon>Bacillaceae</taxon>
        <taxon>Pallidibacillus</taxon>
    </lineage>
</organism>
<keyword evidence="6" id="KW-1185">Reference proteome</keyword>
<keyword evidence="2" id="KW-0540">Nuclease</keyword>
<name>A0ABT2WDC6_9BACI</name>
<gene>
    <name evidence="5" type="ORF">OEV82_03440</name>
</gene>
<dbReference type="InterPro" id="IPR008201">
    <property type="entry name" value="HepT-like"/>
</dbReference>
<keyword evidence="3" id="KW-0378">Hydrolase</keyword>
<evidence type="ECO:0000256" key="1">
    <source>
        <dbReference type="ARBA" id="ARBA00022649"/>
    </source>
</evidence>
<dbReference type="Pfam" id="PF01934">
    <property type="entry name" value="HepT-like"/>
    <property type="match status" value="1"/>
</dbReference>
<sequence length="145" mass="16997">MYFVDRAKIEETLVFLDKNIDIFMQLNDLDHTFQKATLERVAHMMLDSVLDVGNMMIDGFIMRDPGSFDDIIDILLDEKVITEEMAESFMKVIPYRKSLVQYYTNIDHKKVYTTFKENLTAFSQYPDKVRTYLEKELGPVSAFKA</sequence>
<dbReference type="Proteomes" id="UP001208656">
    <property type="component" value="Unassembled WGS sequence"/>
</dbReference>
<evidence type="ECO:0000256" key="2">
    <source>
        <dbReference type="ARBA" id="ARBA00022722"/>
    </source>
</evidence>
<dbReference type="PANTHER" id="PTHR33397">
    <property type="entry name" value="UPF0331 PROTEIN YUTE"/>
    <property type="match status" value="1"/>
</dbReference>